<proteinExistence type="predicted"/>
<dbReference type="AlphaFoldDB" id="A0AAV1JZP8"/>
<feature type="compositionally biased region" description="Low complexity" evidence="1">
    <location>
        <begin position="176"/>
        <end position="185"/>
    </location>
</feature>
<organism evidence="2 3">
    <name type="scientific">Leptosia nina</name>
    <dbReference type="NCBI Taxonomy" id="320188"/>
    <lineage>
        <taxon>Eukaryota</taxon>
        <taxon>Metazoa</taxon>
        <taxon>Ecdysozoa</taxon>
        <taxon>Arthropoda</taxon>
        <taxon>Hexapoda</taxon>
        <taxon>Insecta</taxon>
        <taxon>Pterygota</taxon>
        <taxon>Neoptera</taxon>
        <taxon>Endopterygota</taxon>
        <taxon>Lepidoptera</taxon>
        <taxon>Glossata</taxon>
        <taxon>Ditrysia</taxon>
        <taxon>Papilionoidea</taxon>
        <taxon>Pieridae</taxon>
        <taxon>Pierinae</taxon>
        <taxon>Leptosia</taxon>
    </lineage>
</organism>
<accession>A0AAV1JZP8</accession>
<protein>
    <submittedName>
        <fullName evidence="2">Uncharacterized protein</fullName>
    </submittedName>
</protein>
<evidence type="ECO:0000313" key="3">
    <source>
        <dbReference type="Proteomes" id="UP001497472"/>
    </source>
</evidence>
<reference evidence="2 3" key="1">
    <citation type="submission" date="2023-11" db="EMBL/GenBank/DDBJ databases">
        <authorList>
            <person name="Okamura Y."/>
        </authorList>
    </citation>
    <scope>NUCLEOTIDE SEQUENCE [LARGE SCALE GENOMIC DNA]</scope>
</reference>
<dbReference type="Proteomes" id="UP001497472">
    <property type="component" value="Unassembled WGS sequence"/>
</dbReference>
<evidence type="ECO:0000313" key="2">
    <source>
        <dbReference type="EMBL" id="CAK1554976.1"/>
    </source>
</evidence>
<gene>
    <name evidence="2" type="ORF">LNINA_LOCUS13826</name>
</gene>
<name>A0AAV1JZP8_9NEOP</name>
<feature type="region of interest" description="Disordered" evidence="1">
    <location>
        <begin position="164"/>
        <end position="202"/>
    </location>
</feature>
<dbReference type="EMBL" id="CAVLEF010000279">
    <property type="protein sequence ID" value="CAK1554976.1"/>
    <property type="molecule type" value="Genomic_DNA"/>
</dbReference>
<comment type="caution">
    <text evidence="2">The sequence shown here is derived from an EMBL/GenBank/DDBJ whole genome shotgun (WGS) entry which is preliminary data.</text>
</comment>
<sequence length="249" mass="28143">MAPPSPASRKRGNSWTEEGLKAAINAVQRGQLTQRAASLRKPQIMNSERALKLNKPIVEHHFQSVKKLYDELDILQHHERLYNMDEKGCRITVHHQQTVLAEKGSKRVHLIAPEDAEKKKHFPHQFCQKFHAQQVNSPYKNFSAISEVTVSDFVTANCHLVEYSSSSESSDDRPPSRSILPPSGSVTDVHGYSSSEEDNGNHYFIDKGDITPKKQTINTFQNIDQTNSDDSICSVEDEDNVPLSTFKKF</sequence>
<evidence type="ECO:0000256" key="1">
    <source>
        <dbReference type="SAM" id="MobiDB-lite"/>
    </source>
</evidence>
<keyword evidence="3" id="KW-1185">Reference proteome</keyword>